<name>A0ABV7PWL2_9ACTN</name>
<reference evidence="3" key="1">
    <citation type="journal article" date="2019" name="Int. J. Syst. Evol. Microbiol.">
        <title>The Global Catalogue of Microorganisms (GCM) 10K type strain sequencing project: providing services to taxonomists for standard genome sequencing and annotation.</title>
        <authorList>
            <consortium name="The Broad Institute Genomics Platform"/>
            <consortium name="The Broad Institute Genome Sequencing Center for Infectious Disease"/>
            <person name="Wu L."/>
            <person name="Ma J."/>
        </authorList>
    </citation>
    <scope>NUCLEOTIDE SEQUENCE [LARGE SCALE GENOMIC DNA]</scope>
    <source>
        <strain evidence="3">CGMCC 4.7396</strain>
    </source>
</reference>
<dbReference type="RefSeq" id="WP_387970948.1">
    <property type="nucleotide sequence ID" value="NZ_JBHRWO010000004.1"/>
</dbReference>
<gene>
    <name evidence="2" type="ORF">ACFO8M_04280</name>
</gene>
<sequence length="125" mass="13562">MKLHRGGINHSYLEITGKELLIGAAVAALVVVMVILGFKLSDNGSLVYDGPATYESQEQAWPEYGCFAVPDISEDPVCGPFAQVRTGSHTELAFGEEYLVEVHELADSKYSSGEPVYMFIVSSSE</sequence>
<keyword evidence="1" id="KW-0472">Membrane</keyword>
<proteinExistence type="predicted"/>
<evidence type="ECO:0000313" key="2">
    <source>
        <dbReference type="EMBL" id="MFC3491704.1"/>
    </source>
</evidence>
<protein>
    <recommendedName>
        <fullName evidence="4">Integron gene cassette protein</fullName>
    </recommendedName>
</protein>
<feature type="transmembrane region" description="Helical" evidence="1">
    <location>
        <begin position="20"/>
        <end position="38"/>
    </location>
</feature>
<keyword evidence="1" id="KW-0812">Transmembrane</keyword>
<evidence type="ECO:0000313" key="3">
    <source>
        <dbReference type="Proteomes" id="UP001595712"/>
    </source>
</evidence>
<evidence type="ECO:0008006" key="4">
    <source>
        <dbReference type="Google" id="ProtNLM"/>
    </source>
</evidence>
<dbReference type="Proteomes" id="UP001595712">
    <property type="component" value="Unassembled WGS sequence"/>
</dbReference>
<dbReference type="EMBL" id="JBHRWO010000004">
    <property type="protein sequence ID" value="MFC3491704.1"/>
    <property type="molecule type" value="Genomic_DNA"/>
</dbReference>
<keyword evidence="1" id="KW-1133">Transmembrane helix</keyword>
<comment type="caution">
    <text evidence="2">The sequence shown here is derived from an EMBL/GenBank/DDBJ whole genome shotgun (WGS) entry which is preliminary data.</text>
</comment>
<keyword evidence="3" id="KW-1185">Reference proteome</keyword>
<evidence type="ECO:0000256" key="1">
    <source>
        <dbReference type="SAM" id="Phobius"/>
    </source>
</evidence>
<organism evidence="2 3">
    <name type="scientific">Glycomyces rhizosphaerae</name>
    <dbReference type="NCBI Taxonomy" id="2054422"/>
    <lineage>
        <taxon>Bacteria</taxon>
        <taxon>Bacillati</taxon>
        <taxon>Actinomycetota</taxon>
        <taxon>Actinomycetes</taxon>
        <taxon>Glycomycetales</taxon>
        <taxon>Glycomycetaceae</taxon>
        <taxon>Glycomyces</taxon>
    </lineage>
</organism>
<accession>A0ABV7PWL2</accession>